<dbReference type="AlphaFoldDB" id="F8F5A4"/>
<evidence type="ECO:0000313" key="2">
    <source>
        <dbReference type="Proteomes" id="UP000006620"/>
    </source>
</evidence>
<name>F8F5A4_PAEMK</name>
<dbReference type="KEGG" id="pms:KNP414_02354"/>
<proteinExistence type="predicted"/>
<accession>F8F5A4</accession>
<dbReference type="HOGENOM" id="CLU_3101697_0_0_9"/>
<reference evidence="2" key="1">
    <citation type="submission" date="2011-06" db="EMBL/GenBank/DDBJ databases">
        <title>Complete genome sequence of Paenibacillus mucilaginosus KNP414.</title>
        <authorList>
            <person name="Wang J."/>
            <person name="Hu S."/>
            <person name="Hu X."/>
            <person name="Zhang B."/>
            <person name="Dong D."/>
            <person name="Zhang S."/>
            <person name="Zhao K."/>
            <person name="Wu D."/>
        </authorList>
    </citation>
    <scope>NUCLEOTIDE SEQUENCE [LARGE SCALE GENOMIC DNA]</scope>
    <source>
        <strain evidence="2">KNP414</strain>
    </source>
</reference>
<evidence type="ECO:0000313" key="1">
    <source>
        <dbReference type="EMBL" id="AEI40915.1"/>
    </source>
</evidence>
<sequence>MDQQTKAGIDQQEQTVDAANLASAMNGEEEENVTAKENYKLDNSHISVRNE</sequence>
<dbReference type="RefSeq" id="WP_013916076.1">
    <property type="nucleotide sequence ID" value="NC_015690.1"/>
</dbReference>
<protein>
    <submittedName>
        <fullName evidence="1">Uncharacterized protein</fullName>
    </submittedName>
</protein>
<dbReference type="EMBL" id="CP002869">
    <property type="protein sequence ID" value="AEI40915.1"/>
    <property type="molecule type" value="Genomic_DNA"/>
</dbReference>
<dbReference type="Proteomes" id="UP000006620">
    <property type="component" value="Chromosome"/>
</dbReference>
<gene>
    <name evidence="1" type="ordered locus">KNP414_02354</name>
</gene>
<reference evidence="1 2" key="2">
    <citation type="journal article" date="2013" name="Genome Announc.">
        <title>Genome Sequence of Growth-Improving Paenibacillus mucilaginosus Strain KNP414.</title>
        <authorList>
            <person name="Lu J.J."/>
            <person name="Wang J.F."/>
            <person name="Hu X.F."/>
        </authorList>
    </citation>
    <scope>NUCLEOTIDE SEQUENCE [LARGE SCALE GENOMIC DNA]</scope>
    <source>
        <strain evidence="1 2">KNP414</strain>
    </source>
</reference>
<organism evidence="1 2">
    <name type="scientific">Paenibacillus mucilaginosus (strain KNP414)</name>
    <dbReference type="NCBI Taxonomy" id="1036673"/>
    <lineage>
        <taxon>Bacteria</taxon>
        <taxon>Bacillati</taxon>
        <taxon>Bacillota</taxon>
        <taxon>Bacilli</taxon>
        <taxon>Bacillales</taxon>
        <taxon>Paenibacillaceae</taxon>
        <taxon>Paenibacillus</taxon>
    </lineage>
</organism>
<dbReference type="PATRIC" id="fig|1036673.3.peg.2120"/>